<evidence type="ECO:0000256" key="2">
    <source>
        <dbReference type="ARBA" id="ARBA00012727"/>
    </source>
</evidence>
<dbReference type="Gene3D" id="3.30.470.30">
    <property type="entry name" value="DNA ligase/mRNA capping enzyme"/>
    <property type="match status" value="1"/>
</dbReference>
<dbReference type="EMBL" id="PCDP01000002">
    <property type="protein sequence ID" value="PZM16499.1"/>
    <property type="molecule type" value="Genomic_DNA"/>
</dbReference>
<reference evidence="7 8" key="1">
    <citation type="journal article" date="2018" name="Sci. Rep.">
        <title>Rhizobium tumorigenes sp. nov., a novel plant tumorigenic bacterium isolated from cane gall tumors on thornless blackberry.</title>
        <authorList>
            <person name="Kuzmanovi N."/>
            <person name="Smalla K."/>
            <person name="Gronow S."/>
            <person name="PuBawska J."/>
        </authorList>
    </citation>
    <scope>NUCLEOTIDE SEQUENCE [LARGE SCALE GENOMIC DNA]</scope>
    <source>
        <strain evidence="7 8">CCBAU 85046</strain>
    </source>
</reference>
<dbReference type="InterPro" id="IPR050191">
    <property type="entry name" value="ATP-dep_DNA_ligase"/>
</dbReference>
<dbReference type="CDD" id="cd07970">
    <property type="entry name" value="OBF_DNA_ligase_LigC"/>
    <property type="match status" value="1"/>
</dbReference>
<dbReference type="SUPFAM" id="SSF56091">
    <property type="entry name" value="DNA ligase/mRNA capping enzyme, catalytic domain"/>
    <property type="match status" value="1"/>
</dbReference>
<dbReference type="InterPro" id="IPR012340">
    <property type="entry name" value="NA-bd_OB-fold"/>
</dbReference>
<gene>
    <name evidence="7" type="ORF">CPY51_03725</name>
</gene>
<dbReference type="SUPFAM" id="SSF50249">
    <property type="entry name" value="Nucleic acid-binding proteins"/>
    <property type="match status" value="1"/>
</dbReference>
<dbReference type="GO" id="GO:0006310">
    <property type="term" value="P:DNA recombination"/>
    <property type="evidence" value="ECO:0007669"/>
    <property type="project" value="InterPro"/>
</dbReference>
<feature type="region of interest" description="Disordered" evidence="5">
    <location>
        <begin position="273"/>
        <end position="292"/>
    </location>
</feature>
<organism evidence="7 8">
    <name type="scientific">Rhizobium tubonense</name>
    <dbReference type="NCBI Taxonomy" id="484088"/>
    <lineage>
        <taxon>Bacteria</taxon>
        <taxon>Pseudomonadati</taxon>
        <taxon>Pseudomonadota</taxon>
        <taxon>Alphaproteobacteria</taxon>
        <taxon>Hyphomicrobiales</taxon>
        <taxon>Rhizobiaceae</taxon>
        <taxon>Rhizobium/Agrobacterium group</taxon>
        <taxon>Rhizobium</taxon>
    </lineage>
</organism>
<dbReference type="NCBIfam" id="NF006078">
    <property type="entry name" value="PRK08224.1"/>
    <property type="match status" value="1"/>
</dbReference>
<accession>A0A2W4CW54</accession>
<dbReference type="EC" id="6.5.1.1" evidence="2"/>
<feature type="domain" description="ATP-dependent DNA ligase family profile" evidence="6">
    <location>
        <begin position="125"/>
        <end position="245"/>
    </location>
</feature>
<evidence type="ECO:0000256" key="4">
    <source>
        <dbReference type="ARBA" id="ARBA00034003"/>
    </source>
</evidence>
<dbReference type="RefSeq" id="WP_111158765.1">
    <property type="nucleotide sequence ID" value="NZ_PCDP01000002.1"/>
</dbReference>
<evidence type="ECO:0000313" key="7">
    <source>
        <dbReference type="EMBL" id="PZM16499.1"/>
    </source>
</evidence>
<evidence type="ECO:0000256" key="5">
    <source>
        <dbReference type="SAM" id="MobiDB-lite"/>
    </source>
</evidence>
<sequence length="349" mass="39037">MVAAADQDMAEFGLPLDIAPMEARSAEALPEGKRWQYEPKWDGFRCLAFKEGMNVDLRAKSGKPLARYFPEVVAFLQHLPAERFVIDGELVIEIDGLLSFEALQMRLHPAESRIRKLSAENPAKLVMFDILLTPDGRTLIDCPLSERRAELEAFSVQAERRGKLTLSPIANHLKQARRWLSEAGSGGTDGVICKHLDTLYQSGERAMIKVKRLRTADCVVGGFRYRSKSRQVGSLLLGLYNERGKLDHVGFTATITDDERSGLTGRLEALRQAPGFDGKAPGGPSRWSTEKSDEWEPLNPVLVVEVRFDHVTGHRFRHGTKIIRWRPDKRPGQCTYDQIEMGAGSDPTA</sequence>
<dbReference type="GO" id="GO:0005524">
    <property type="term" value="F:ATP binding"/>
    <property type="evidence" value="ECO:0007669"/>
    <property type="project" value="InterPro"/>
</dbReference>
<dbReference type="Pfam" id="PF04679">
    <property type="entry name" value="DNA_ligase_A_C"/>
    <property type="match status" value="1"/>
</dbReference>
<name>A0A2W4CW54_9HYPH</name>
<dbReference type="InterPro" id="IPR044117">
    <property type="entry name" value="OBF_LigC-like"/>
</dbReference>
<evidence type="ECO:0000256" key="3">
    <source>
        <dbReference type="ARBA" id="ARBA00022598"/>
    </source>
</evidence>
<dbReference type="PANTHER" id="PTHR45674:SF4">
    <property type="entry name" value="DNA LIGASE 1"/>
    <property type="match status" value="1"/>
</dbReference>
<comment type="caution">
    <text evidence="7">The sequence shown here is derived from an EMBL/GenBank/DDBJ whole genome shotgun (WGS) entry which is preliminary data.</text>
</comment>
<dbReference type="CDD" id="cd07905">
    <property type="entry name" value="Adenylation_DNA_ligase_LigC"/>
    <property type="match status" value="1"/>
</dbReference>
<dbReference type="OrthoDB" id="9770771at2"/>
<keyword evidence="8" id="KW-1185">Reference proteome</keyword>
<dbReference type="InterPro" id="IPR044119">
    <property type="entry name" value="Adenylation_LigC-like"/>
</dbReference>
<evidence type="ECO:0000259" key="6">
    <source>
        <dbReference type="PROSITE" id="PS50160"/>
    </source>
</evidence>
<evidence type="ECO:0000313" key="8">
    <source>
        <dbReference type="Proteomes" id="UP000248925"/>
    </source>
</evidence>
<dbReference type="Gene3D" id="2.40.50.140">
    <property type="entry name" value="Nucleic acid-binding proteins"/>
    <property type="match status" value="1"/>
</dbReference>
<dbReference type="PROSITE" id="PS50160">
    <property type="entry name" value="DNA_LIGASE_A3"/>
    <property type="match status" value="1"/>
</dbReference>
<dbReference type="GO" id="GO:0003910">
    <property type="term" value="F:DNA ligase (ATP) activity"/>
    <property type="evidence" value="ECO:0007669"/>
    <property type="project" value="UniProtKB-EC"/>
</dbReference>
<dbReference type="AlphaFoldDB" id="A0A2W4CW54"/>
<dbReference type="InterPro" id="IPR012309">
    <property type="entry name" value="DNA_ligase_ATP-dep_C"/>
</dbReference>
<evidence type="ECO:0000256" key="1">
    <source>
        <dbReference type="ARBA" id="ARBA00007572"/>
    </source>
</evidence>
<dbReference type="Proteomes" id="UP000248925">
    <property type="component" value="Unassembled WGS sequence"/>
</dbReference>
<comment type="similarity">
    <text evidence="1">Belongs to the ATP-dependent DNA ligase family.</text>
</comment>
<comment type="catalytic activity">
    <reaction evidence="4">
        <text>ATP + (deoxyribonucleotide)n-3'-hydroxyl + 5'-phospho-(deoxyribonucleotide)m = (deoxyribonucleotide)n+m + AMP + diphosphate.</text>
        <dbReference type="EC" id="6.5.1.1"/>
    </reaction>
</comment>
<keyword evidence="3 7" id="KW-0436">Ligase</keyword>
<dbReference type="GO" id="GO:0006281">
    <property type="term" value="P:DNA repair"/>
    <property type="evidence" value="ECO:0007669"/>
    <property type="project" value="InterPro"/>
</dbReference>
<protein>
    <recommendedName>
        <fullName evidence="2">DNA ligase (ATP)</fullName>
        <ecNumber evidence="2">6.5.1.1</ecNumber>
    </recommendedName>
</protein>
<proteinExistence type="inferred from homology"/>
<dbReference type="PANTHER" id="PTHR45674">
    <property type="entry name" value="DNA LIGASE 1/3 FAMILY MEMBER"/>
    <property type="match status" value="1"/>
</dbReference>
<dbReference type="Pfam" id="PF01068">
    <property type="entry name" value="DNA_ligase_A_M"/>
    <property type="match status" value="1"/>
</dbReference>
<dbReference type="InterPro" id="IPR012310">
    <property type="entry name" value="DNA_ligase_ATP-dep_cent"/>
</dbReference>